<evidence type="ECO:0008006" key="3">
    <source>
        <dbReference type="Google" id="ProtNLM"/>
    </source>
</evidence>
<dbReference type="InterPro" id="IPR029063">
    <property type="entry name" value="SAM-dependent_MTases_sf"/>
</dbReference>
<proteinExistence type="predicted"/>
<keyword evidence="2" id="KW-1185">Reference proteome</keyword>
<dbReference type="Proteomes" id="UP000198802">
    <property type="component" value="Unassembled WGS sequence"/>
</dbReference>
<reference evidence="2" key="1">
    <citation type="submission" date="2015-11" db="EMBL/GenBank/DDBJ databases">
        <authorList>
            <person name="Varghese N."/>
        </authorList>
    </citation>
    <scope>NUCLEOTIDE SEQUENCE [LARGE SCALE GENOMIC DNA]</scope>
    <source>
        <strain evidence="2">DSM 45899</strain>
    </source>
</reference>
<dbReference type="EMBL" id="FAOZ01000047">
    <property type="protein sequence ID" value="CUU60792.1"/>
    <property type="molecule type" value="Genomic_DNA"/>
</dbReference>
<protein>
    <recommendedName>
        <fullName evidence="3">Methyltransferase domain-containing protein</fullName>
    </recommendedName>
</protein>
<evidence type="ECO:0000313" key="1">
    <source>
        <dbReference type="EMBL" id="CUU60792.1"/>
    </source>
</evidence>
<gene>
    <name evidence="1" type="ORF">Ga0074812_14738</name>
</gene>
<evidence type="ECO:0000313" key="2">
    <source>
        <dbReference type="Proteomes" id="UP000198802"/>
    </source>
</evidence>
<name>A0A0S4R156_9ACTN</name>
<organism evidence="1 2">
    <name type="scientific">Parafrankia irregularis</name>
    <dbReference type="NCBI Taxonomy" id="795642"/>
    <lineage>
        <taxon>Bacteria</taxon>
        <taxon>Bacillati</taxon>
        <taxon>Actinomycetota</taxon>
        <taxon>Actinomycetes</taxon>
        <taxon>Frankiales</taxon>
        <taxon>Frankiaceae</taxon>
        <taxon>Parafrankia</taxon>
    </lineage>
</organism>
<dbReference type="AlphaFoldDB" id="A0A0S4R156"/>
<dbReference type="SUPFAM" id="SSF53335">
    <property type="entry name" value="S-adenosyl-L-methionine-dependent methyltransferases"/>
    <property type="match status" value="1"/>
</dbReference>
<accession>A0A0S4R156</accession>
<sequence>MDSDNLMWRAAMLRSEAVESRPAPGWAAGTSPVDQRRAQVECARILDDAGIRPGDHVVNLGDETALLTLEALRRVGSSGSVSTVTPVVPPIRQARPIPDGGTARWIGTDPSILDIPSASAQVVVGSGVFAYWSPLRGLMTEAARVLQVGGRLSICEPLHAERHMDIGWQGISRSEVHFVHAAVANSIPALRAAHLFSERGIVLSGQLVGLDAGLPRFDSVTTDLRDADSVKAYLLRPVTPGGLSTEAMMRKVIRDQSLISRYEHALFLGAEQSGVRITERVMHLTAVRRVLSP</sequence>
<dbReference type="Gene3D" id="3.40.50.150">
    <property type="entry name" value="Vaccinia Virus protein VP39"/>
    <property type="match status" value="1"/>
</dbReference>